<dbReference type="InterPro" id="IPR047335">
    <property type="entry name" value="RUFY1-3"/>
</dbReference>
<reference evidence="5" key="1">
    <citation type="journal article" date="2023" name="Mol. Biol. Evol.">
        <title>Third-Generation Sequencing Reveals the Adaptive Role of the Epigenome in Three Deep-Sea Polychaetes.</title>
        <authorList>
            <person name="Perez M."/>
            <person name="Aroh O."/>
            <person name="Sun Y."/>
            <person name="Lan Y."/>
            <person name="Juniper S.K."/>
            <person name="Young C.R."/>
            <person name="Angers B."/>
            <person name="Qian P.Y."/>
        </authorList>
    </citation>
    <scope>NUCLEOTIDE SEQUENCE</scope>
    <source>
        <strain evidence="5">P08H-3</strain>
    </source>
</reference>
<dbReference type="SUPFAM" id="SSF140741">
    <property type="entry name" value="RUN domain-like"/>
    <property type="match status" value="1"/>
</dbReference>
<dbReference type="Pfam" id="PF02759">
    <property type="entry name" value="RUN"/>
    <property type="match status" value="1"/>
</dbReference>
<feature type="compositionally biased region" description="Polar residues" evidence="3">
    <location>
        <begin position="1"/>
        <end position="14"/>
    </location>
</feature>
<name>A0AAD9JYV2_9ANNE</name>
<feature type="coiled-coil region" evidence="2">
    <location>
        <begin position="319"/>
        <end position="463"/>
    </location>
</feature>
<dbReference type="PROSITE" id="PS50826">
    <property type="entry name" value="RUN"/>
    <property type="match status" value="1"/>
</dbReference>
<keyword evidence="6" id="KW-1185">Reference proteome</keyword>
<evidence type="ECO:0000256" key="1">
    <source>
        <dbReference type="ARBA" id="ARBA00023054"/>
    </source>
</evidence>
<evidence type="ECO:0000259" key="4">
    <source>
        <dbReference type="PROSITE" id="PS50826"/>
    </source>
</evidence>
<proteinExistence type="predicted"/>
<evidence type="ECO:0000313" key="6">
    <source>
        <dbReference type="Proteomes" id="UP001208570"/>
    </source>
</evidence>
<feature type="region of interest" description="Disordered" evidence="3">
    <location>
        <begin position="1"/>
        <end position="76"/>
    </location>
</feature>
<gene>
    <name evidence="5" type="ORF">LSH36_127g08020</name>
</gene>
<dbReference type="EMBL" id="JAODUP010000127">
    <property type="protein sequence ID" value="KAK2160755.1"/>
    <property type="molecule type" value="Genomic_DNA"/>
</dbReference>
<evidence type="ECO:0000256" key="3">
    <source>
        <dbReference type="SAM" id="MobiDB-lite"/>
    </source>
</evidence>
<dbReference type="InterPro" id="IPR004012">
    <property type="entry name" value="Run_dom"/>
</dbReference>
<feature type="domain" description="RUN" evidence="4">
    <location>
        <begin position="141"/>
        <end position="274"/>
    </location>
</feature>
<dbReference type="SMART" id="SM00593">
    <property type="entry name" value="RUN"/>
    <property type="match status" value="1"/>
</dbReference>
<dbReference type="CDD" id="cd17681">
    <property type="entry name" value="RUN_RUFY1_like"/>
    <property type="match status" value="1"/>
</dbReference>
<dbReference type="AlphaFoldDB" id="A0AAD9JYV2"/>
<evidence type="ECO:0000313" key="5">
    <source>
        <dbReference type="EMBL" id="KAK2160755.1"/>
    </source>
</evidence>
<protein>
    <recommendedName>
        <fullName evidence="4">RUN domain-containing protein</fullName>
    </recommendedName>
</protein>
<dbReference type="Gene3D" id="1.20.58.900">
    <property type="match status" value="1"/>
</dbReference>
<evidence type="ECO:0000256" key="2">
    <source>
        <dbReference type="SAM" id="Coils"/>
    </source>
</evidence>
<dbReference type="PANTHER" id="PTHR45956:SF6">
    <property type="entry name" value="RUN DOMAIN-CONTAINING PROTEIN"/>
    <property type="match status" value="1"/>
</dbReference>
<accession>A0AAD9JYV2</accession>
<comment type="caution">
    <text evidence="5">The sequence shown here is derived from an EMBL/GenBank/DDBJ whole genome shotgun (WGS) entry which is preliminary data.</text>
</comment>
<dbReference type="FunFam" id="1.20.58.900:FF:000011">
    <property type="entry name" value="Uncharacterized protein, isoform B"/>
    <property type="match status" value="1"/>
</dbReference>
<sequence length="497" mass="56839">MASTVSPKNSPNIGSTPKPSVTPDVVSVSTKVIPEEDDEGKWPKPVIADVKPEMPPTPRTATSDETPVKGKARSSRRQHGEWLCLRELTDVQLDMVTSLTSMTSEDGRDPMVIERTNLLNVCKLVIKELIDSSLSRGRMLDDDNVPLQQFFVVLEHVLRHGIKPKKGILRDKREFWAVLEQVEKYIADAVDITTSVREMPNIKTPLGRSRAWLRLALMQKRLADYFRILVDKKDELLTEFYEPGAIMLDEEAVVISGLLVGLNVIDCNLGIKDEDLDQPMGVIDFSLYLRDANHNSSQTPDEENQGSRIAAILDQKNYLEELNRHLNATVTNLQQKSEALQTANTLMKEDLAIAKNNILQLQQENSRLTNEKSVLEEQIQKHVQTAKEDLDTERETYNTSRAGLEQLYQETKQRLEEETHMRLDVEKELELQIGMKQEMEVALRLLEKDVHEKQDSVVTLRKQMDEIRIINSELFAKLQFRSLELVYRVLIHIIKDD</sequence>
<dbReference type="InterPro" id="IPR037213">
    <property type="entry name" value="Run_dom_sf"/>
</dbReference>
<feature type="compositionally biased region" description="Low complexity" evidence="3">
    <location>
        <begin position="15"/>
        <end position="32"/>
    </location>
</feature>
<dbReference type="GO" id="GO:0005737">
    <property type="term" value="C:cytoplasm"/>
    <property type="evidence" value="ECO:0007669"/>
    <property type="project" value="TreeGrafter"/>
</dbReference>
<dbReference type="Proteomes" id="UP001208570">
    <property type="component" value="Unassembled WGS sequence"/>
</dbReference>
<keyword evidence="1 2" id="KW-0175">Coiled coil</keyword>
<dbReference type="PANTHER" id="PTHR45956">
    <property type="entry name" value="RUN AND FYVE DOMAIN-CONTAINING PROTEIN 2-LIKE PROTEIN"/>
    <property type="match status" value="1"/>
</dbReference>
<organism evidence="5 6">
    <name type="scientific">Paralvinella palmiformis</name>
    <dbReference type="NCBI Taxonomy" id="53620"/>
    <lineage>
        <taxon>Eukaryota</taxon>
        <taxon>Metazoa</taxon>
        <taxon>Spiralia</taxon>
        <taxon>Lophotrochozoa</taxon>
        <taxon>Annelida</taxon>
        <taxon>Polychaeta</taxon>
        <taxon>Sedentaria</taxon>
        <taxon>Canalipalpata</taxon>
        <taxon>Terebellida</taxon>
        <taxon>Terebelliformia</taxon>
        <taxon>Alvinellidae</taxon>
        <taxon>Paralvinella</taxon>
    </lineage>
</organism>